<feature type="compositionally biased region" description="Basic residues" evidence="1">
    <location>
        <begin position="1"/>
        <end position="13"/>
    </location>
</feature>
<protein>
    <submittedName>
        <fullName evidence="2">Uncharacterized protein</fullName>
    </submittedName>
</protein>
<feature type="compositionally biased region" description="Low complexity" evidence="1">
    <location>
        <begin position="48"/>
        <end position="71"/>
    </location>
</feature>
<feature type="region of interest" description="Disordered" evidence="1">
    <location>
        <begin position="1"/>
        <end position="117"/>
    </location>
</feature>
<feature type="compositionally biased region" description="Basic and acidic residues" evidence="1">
    <location>
        <begin position="78"/>
        <end position="87"/>
    </location>
</feature>
<dbReference type="AlphaFoldDB" id="A0AAE3W187"/>
<sequence length="117" mass="12200">MTQRGHKLRRIRRLLGGTLPVTGVTRVRRPMAQPSTPHTGPIRTDARSSSAMTGAAESGAATTGAAAAPGGATPPPPGREDDHRDGLTDGLRAGDQGRPRTAGRFGSYRGVHRREAA</sequence>
<comment type="caution">
    <text evidence="2">The sequence shown here is derived from an EMBL/GenBank/DDBJ whole genome shotgun (WGS) entry which is preliminary data.</text>
</comment>
<gene>
    <name evidence="2" type="ORF">J2S42_004268</name>
</gene>
<keyword evidence="3" id="KW-1185">Reference proteome</keyword>
<evidence type="ECO:0000313" key="2">
    <source>
        <dbReference type="EMBL" id="MDQ0367599.1"/>
    </source>
</evidence>
<dbReference type="Proteomes" id="UP001240236">
    <property type="component" value="Unassembled WGS sequence"/>
</dbReference>
<proteinExistence type="predicted"/>
<evidence type="ECO:0000313" key="3">
    <source>
        <dbReference type="Proteomes" id="UP001240236"/>
    </source>
</evidence>
<evidence type="ECO:0000256" key="1">
    <source>
        <dbReference type="SAM" id="MobiDB-lite"/>
    </source>
</evidence>
<reference evidence="2 3" key="1">
    <citation type="submission" date="2023-07" db="EMBL/GenBank/DDBJ databases">
        <title>Sequencing the genomes of 1000 actinobacteria strains.</title>
        <authorList>
            <person name="Klenk H.-P."/>
        </authorList>
    </citation>
    <scope>NUCLEOTIDE SEQUENCE [LARGE SCALE GENOMIC DNA]</scope>
    <source>
        <strain evidence="2 3">DSM 44709</strain>
    </source>
</reference>
<accession>A0AAE3W187</accession>
<name>A0AAE3W187_9ACTN</name>
<dbReference type="EMBL" id="JAUSUZ010000001">
    <property type="protein sequence ID" value="MDQ0367599.1"/>
    <property type="molecule type" value="Genomic_DNA"/>
</dbReference>
<organism evidence="2 3">
    <name type="scientific">Catenuloplanes indicus</name>
    <dbReference type="NCBI Taxonomy" id="137267"/>
    <lineage>
        <taxon>Bacteria</taxon>
        <taxon>Bacillati</taxon>
        <taxon>Actinomycetota</taxon>
        <taxon>Actinomycetes</taxon>
        <taxon>Micromonosporales</taxon>
        <taxon>Micromonosporaceae</taxon>
        <taxon>Catenuloplanes</taxon>
    </lineage>
</organism>